<gene>
    <name evidence="3" type="ORF">F8O02_01875</name>
</gene>
<reference evidence="3 4" key="1">
    <citation type="submission" date="2019-09" db="EMBL/GenBank/DDBJ databases">
        <title>Phylogeny of genus Pseudoclavibacter and closely related genus.</title>
        <authorList>
            <person name="Li Y."/>
        </authorList>
    </citation>
    <scope>NUCLEOTIDE SEQUENCE [LARGE SCALE GENOMIC DNA]</scope>
    <source>
        <strain evidence="3 4">JCM 16921</strain>
    </source>
</reference>
<keyword evidence="4" id="KW-1185">Reference proteome</keyword>
<dbReference type="OrthoDB" id="5242641at2"/>
<comment type="similarity">
    <text evidence="1">Belongs to the universal stress protein A family.</text>
</comment>
<organism evidence="3 4">
    <name type="scientific">Pseudoclavibacter caeni</name>
    <dbReference type="NCBI Taxonomy" id="908846"/>
    <lineage>
        <taxon>Bacteria</taxon>
        <taxon>Bacillati</taxon>
        <taxon>Actinomycetota</taxon>
        <taxon>Actinomycetes</taxon>
        <taxon>Micrococcales</taxon>
        <taxon>Microbacteriaceae</taxon>
        <taxon>Pseudoclavibacter</taxon>
    </lineage>
</organism>
<dbReference type="InterPro" id="IPR006016">
    <property type="entry name" value="UspA"/>
</dbReference>
<accession>A0A7C8FV58</accession>
<dbReference type="EMBL" id="WBKA01000001">
    <property type="protein sequence ID" value="KAB1633699.1"/>
    <property type="molecule type" value="Genomic_DNA"/>
</dbReference>
<dbReference type="PANTHER" id="PTHR46268">
    <property type="entry name" value="STRESS RESPONSE PROTEIN NHAX"/>
    <property type="match status" value="1"/>
</dbReference>
<dbReference type="Gene3D" id="3.40.50.12370">
    <property type="match status" value="1"/>
</dbReference>
<dbReference type="SUPFAM" id="SSF52402">
    <property type="entry name" value="Adenine nucleotide alpha hydrolases-like"/>
    <property type="match status" value="2"/>
</dbReference>
<dbReference type="AlphaFoldDB" id="A0A7C8FV58"/>
<evidence type="ECO:0000256" key="1">
    <source>
        <dbReference type="ARBA" id="ARBA00008791"/>
    </source>
</evidence>
<dbReference type="CDD" id="cd00293">
    <property type="entry name" value="USP-like"/>
    <property type="match status" value="2"/>
</dbReference>
<dbReference type="Pfam" id="PF00582">
    <property type="entry name" value="Usp"/>
    <property type="match status" value="2"/>
</dbReference>
<proteinExistence type="inferred from homology"/>
<dbReference type="PANTHER" id="PTHR46268:SF6">
    <property type="entry name" value="UNIVERSAL STRESS PROTEIN UP12"/>
    <property type="match status" value="1"/>
</dbReference>
<sequence>MRPLEEVIRGAPAPEKEDVMPIMVAYRHSSAGRDALRVGARLARSRGTKLYIVSVIPREVEHDTFAPPSASYDRFVFDQMGGWLAEAASLVAGDIELHTEIEVSDSEEQGILDAAHRLHAEVIVLGTATGGLLGRFTLGSVSNALLHSSDVPVTLAPDDAREVAQDAPISRVTVAVGDLGGNRTLFDTAAFIASRRGIPVRLLTLATVDPGRGSAAADRARTQAVQTLGTAAVSSLPHDLDITTRVEVAGRIDQAVEQVDWDPAEIVLIGSSRLAQARSMFLGSTAAKLVRTLSVPMIVVPRDDVMRTGAADASGAAPTATDERGGER</sequence>
<dbReference type="Proteomes" id="UP000481339">
    <property type="component" value="Unassembled WGS sequence"/>
</dbReference>
<evidence type="ECO:0000313" key="3">
    <source>
        <dbReference type="EMBL" id="KAB1633699.1"/>
    </source>
</evidence>
<name>A0A7C8FV58_9MICO</name>
<feature type="domain" description="UspA" evidence="2">
    <location>
        <begin position="21"/>
        <end position="156"/>
    </location>
</feature>
<evidence type="ECO:0000259" key="2">
    <source>
        <dbReference type="Pfam" id="PF00582"/>
    </source>
</evidence>
<comment type="caution">
    <text evidence="3">The sequence shown here is derived from an EMBL/GenBank/DDBJ whole genome shotgun (WGS) entry which is preliminary data.</text>
</comment>
<evidence type="ECO:0000313" key="4">
    <source>
        <dbReference type="Proteomes" id="UP000481339"/>
    </source>
</evidence>
<protein>
    <submittedName>
        <fullName evidence="3">Universal stress protein</fullName>
    </submittedName>
</protein>
<feature type="domain" description="UspA" evidence="2">
    <location>
        <begin position="170"/>
        <end position="301"/>
    </location>
</feature>